<dbReference type="PANTHER" id="PTHR43098:SF3">
    <property type="entry name" value="L-ORNITHINE N(5)-MONOOXYGENASE-RELATED"/>
    <property type="match status" value="1"/>
</dbReference>
<evidence type="ECO:0000256" key="1">
    <source>
        <dbReference type="ARBA" id="ARBA00001974"/>
    </source>
</evidence>
<dbReference type="RefSeq" id="XP_022577272.1">
    <property type="nucleotide sequence ID" value="XM_022730070.1"/>
</dbReference>
<protein>
    <recommendedName>
        <fullName evidence="10">FAD/NAD(P)-binding domain-containing protein</fullName>
    </recommendedName>
</protein>
<dbReference type="PRINTS" id="PR00411">
    <property type="entry name" value="PNDRDTASEI"/>
</dbReference>
<evidence type="ECO:0000256" key="5">
    <source>
        <dbReference type="ARBA" id="ARBA00022857"/>
    </source>
</evidence>
<evidence type="ECO:0000256" key="7">
    <source>
        <dbReference type="ARBA" id="ARBA00023033"/>
    </source>
</evidence>
<dbReference type="Gene3D" id="3.50.50.60">
    <property type="entry name" value="FAD/NAD(P)-binding domain"/>
    <property type="match status" value="3"/>
</dbReference>
<keyword evidence="5" id="KW-0521">NADP</keyword>
<keyword evidence="6" id="KW-0560">Oxidoreductase</keyword>
<proteinExistence type="inferred from homology"/>
<dbReference type="InterPro" id="IPR036188">
    <property type="entry name" value="FAD/NAD-bd_sf"/>
</dbReference>
<organism evidence="8 9">
    <name type="scientific">Penicilliopsis zonata CBS 506.65</name>
    <dbReference type="NCBI Taxonomy" id="1073090"/>
    <lineage>
        <taxon>Eukaryota</taxon>
        <taxon>Fungi</taxon>
        <taxon>Dikarya</taxon>
        <taxon>Ascomycota</taxon>
        <taxon>Pezizomycotina</taxon>
        <taxon>Eurotiomycetes</taxon>
        <taxon>Eurotiomycetidae</taxon>
        <taxon>Eurotiales</taxon>
        <taxon>Aspergillaceae</taxon>
        <taxon>Penicilliopsis</taxon>
    </lineage>
</organism>
<dbReference type="GO" id="GO:0004497">
    <property type="term" value="F:monooxygenase activity"/>
    <property type="evidence" value="ECO:0007669"/>
    <property type="project" value="UniProtKB-KW"/>
</dbReference>
<comment type="similarity">
    <text evidence="2">Belongs to the FAD-binding monooxygenase family.</text>
</comment>
<gene>
    <name evidence="8" type="ORF">ASPZODRAFT_76183</name>
</gene>
<evidence type="ECO:0000256" key="6">
    <source>
        <dbReference type="ARBA" id="ARBA00023002"/>
    </source>
</evidence>
<keyword evidence="9" id="KW-1185">Reference proteome</keyword>
<dbReference type="EMBL" id="KV878356">
    <property type="protein sequence ID" value="OJJ42762.1"/>
    <property type="molecule type" value="Genomic_DNA"/>
</dbReference>
<evidence type="ECO:0000256" key="4">
    <source>
        <dbReference type="ARBA" id="ARBA00022827"/>
    </source>
</evidence>
<comment type="cofactor">
    <cofactor evidence="1">
        <name>FAD</name>
        <dbReference type="ChEBI" id="CHEBI:57692"/>
    </cofactor>
</comment>
<evidence type="ECO:0000313" key="8">
    <source>
        <dbReference type="EMBL" id="OJJ42762.1"/>
    </source>
</evidence>
<accession>A0A1L9S6G9</accession>
<dbReference type="SUPFAM" id="SSF51905">
    <property type="entry name" value="FAD/NAD(P)-binding domain"/>
    <property type="match status" value="1"/>
</dbReference>
<dbReference type="AlphaFoldDB" id="A0A1L9S6G9"/>
<name>A0A1L9S6G9_9EURO</name>
<reference evidence="9" key="1">
    <citation type="journal article" date="2017" name="Genome Biol.">
        <title>Comparative genomics reveals high biological diversity and specific adaptations in the industrially and medically important fungal genus Aspergillus.</title>
        <authorList>
            <person name="de Vries R.P."/>
            <person name="Riley R."/>
            <person name="Wiebenga A."/>
            <person name="Aguilar-Osorio G."/>
            <person name="Amillis S."/>
            <person name="Uchima C.A."/>
            <person name="Anderluh G."/>
            <person name="Asadollahi M."/>
            <person name="Askin M."/>
            <person name="Barry K."/>
            <person name="Battaglia E."/>
            <person name="Bayram O."/>
            <person name="Benocci T."/>
            <person name="Braus-Stromeyer S.A."/>
            <person name="Caldana C."/>
            <person name="Canovas D."/>
            <person name="Cerqueira G.C."/>
            <person name="Chen F."/>
            <person name="Chen W."/>
            <person name="Choi C."/>
            <person name="Clum A."/>
            <person name="Dos Santos R.A."/>
            <person name="Damasio A.R."/>
            <person name="Diallinas G."/>
            <person name="Emri T."/>
            <person name="Fekete E."/>
            <person name="Flipphi M."/>
            <person name="Freyberg S."/>
            <person name="Gallo A."/>
            <person name="Gournas C."/>
            <person name="Habgood R."/>
            <person name="Hainaut M."/>
            <person name="Harispe M.L."/>
            <person name="Henrissat B."/>
            <person name="Hilden K.S."/>
            <person name="Hope R."/>
            <person name="Hossain A."/>
            <person name="Karabika E."/>
            <person name="Karaffa L."/>
            <person name="Karanyi Z."/>
            <person name="Krasevec N."/>
            <person name="Kuo A."/>
            <person name="Kusch H."/>
            <person name="LaButti K."/>
            <person name="Lagendijk E.L."/>
            <person name="Lapidus A."/>
            <person name="Levasseur A."/>
            <person name="Lindquist E."/>
            <person name="Lipzen A."/>
            <person name="Logrieco A.F."/>
            <person name="MacCabe A."/>
            <person name="Maekelae M.R."/>
            <person name="Malavazi I."/>
            <person name="Melin P."/>
            <person name="Meyer V."/>
            <person name="Mielnichuk N."/>
            <person name="Miskei M."/>
            <person name="Molnar A.P."/>
            <person name="Mule G."/>
            <person name="Ngan C.Y."/>
            <person name="Orejas M."/>
            <person name="Orosz E."/>
            <person name="Ouedraogo J.P."/>
            <person name="Overkamp K.M."/>
            <person name="Park H.-S."/>
            <person name="Perrone G."/>
            <person name="Piumi F."/>
            <person name="Punt P.J."/>
            <person name="Ram A.F."/>
            <person name="Ramon A."/>
            <person name="Rauscher S."/>
            <person name="Record E."/>
            <person name="Riano-Pachon D.M."/>
            <person name="Robert V."/>
            <person name="Roehrig J."/>
            <person name="Ruller R."/>
            <person name="Salamov A."/>
            <person name="Salih N.S."/>
            <person name="Samson R.A."/>
            <person name="Sandor E."/>
            <person name="Sanguinetti M."/>
            <person name="Schuetze T."/>
            <person name="Sepcic K."/>
            <person name="Shelest E."/>
            <person name="Sherlock G."/>
            <person name="Sophianopoulou V."/>
            <person name="Squina F.M."/>
            <person name="Sun H."/>
            <person name="Susca A."/>
            <person name="Todd R.B."/>
            <person name="Tsang A."/>
            <person name="Unkles S.E."/>
            <person name="van de Wiele N."/>
            <person name="van Rossen-Uffink D."/>
            <person name="Oliveira J.V."/>
            <person name="Vesth T.C."/>
            <person name="Visser J."/>
            <person name="Yu J.-H."/>
            <person name="Zhou M."/>
            <person name="Andersen M.R."/>
            <person name="Archer D.B."/>
            <person name="Baker S.E."/>
            <person name="Benoit I."/>
            <person name="Brakhage A.A."/>
            <person name="Braus G.H."/>
            <person name="Fischer R."/>
            <person name="Frisvad J.C."/>
            <person name="Goldman G.H."/>
            <person name="Houbraken J."/>
            <person name="Oakley B."/>
            <person name="Pocsi I."/>
            <person name="Scazzocchio C."/>
            <person name="Seiboth B."/>
            <person name="vanKuyk P.A."/>
            <person name="Wortman J."/>
            <person name="Dyer P.S."/>
            <person name="Grigoriev I.V."/>
        </authorList>
    </citation>
    <scope>NUCLEOTIDE SEQUENCE [LARGE SCALE GENOMIC DNA]</scope>
    <source>
        <strain evidence="9">CBS 506.65</strain>
    </source>
</reference>
<dbReference type="Proteomes" id="UP000184188">
    <property type="component" value="Unassembled WGS sequence"/>
</dbReference>
<evidence type="ECO:0000313" key="9">
    <source>
        <dbReference type="Proteomes" id="UP000184188"/>
    </source>
</evidence>
<dbReference type="OrthoDB" id="66881at2759"/>
<dbReference type="PANTHER" id="PTHR43098">
    <property type="entry name" value="L-ORNITHINE N(5)-MONOOXYGENASE-RELATED"/>
    <property type="match status" value="1"/>
</dbReference>
<evidence type="ECO:0008006" key="10">
    <source>
        <dbReference type="Google" id="ProtNLM"/>
    </source>
</evidence>
<evidence type="ECO:0000256" key="3">
    <source>
        <dbReference type="ARBA" id="ARBA00022630"/>
    </source>
</evidence>
<dbReference type="Pfam" id="PF13450">
    <property type="entry name" value="NAD_binding_8"/>
    <property type="match status" value="1"/>
</dbReference>
<evidence type="ECO:0000256" key="2">
    <source>
        <dbReference type="ARBA" id="ARBA00010139"/>
    </source>
</evidence>
<keyword evidence="4" id="KW-0274">FAD</keyword>
<dbReference type="VEuPathDB" id="FungiDB:ASPZODRAFT_76183"/>
<keyword evidence="3" id="KW-0285">Flavoprotein</keyword>
<keyword evidence="7" id="KW-0503">Monooxygenase</keyword>
<dbReference type="GeneID" id="34616534"/>
<dbReference type="STRING" id="1073090.A0A1L9S6G9"/>
<sequence>MAPAIVSLPDTATDAPSKDSLIKCDVVIIGAGLGGIAALYHLQRIGLRCQVLEKEADIGGVWQRNRYPGARIDTGIPSYLLDMPECWKTWNWSCKHPDHEEIRRYLDHCDDQTSIRDHVLFNTEVIGAQFDTSSQNWITVCADRTVVQSKYLVSAVGITCSRSRSLDTDLASFEGDIYHPSEWPMNEVSPEGKDVAVIGTGCTGVQIVQTWGSKAKSLTLYQRSYNTALPLLPAAVGYKKESKGLSIEAYQQLLASRYETLTGVAACSYQNKDTLDDSPKEREALYRSLYDAGSLDFWLCGYRDLTTNPTANRLAHEYWAKRTREKIHNPRKRDLLAPLKPLYPFAAKRPALEFGFFEQFNQDSVDVVDIETNPIARFTVDGIMLADGTYNHHDIVIPAIGFTNAVVNITSLGIRSEEGILLKDIWNQRLRTLFGIMVRELPNMFIINGPQAPSEQSNLPTCIDLQVNWIADLLVNAQRDGVETIRPTEEAIEEWNSKVQAFNKCHKPTTSRCNSDGDLIFFNGGIPRYAEALERRSGSWEDFDLPNMFNPL</sequence>
<dbReference type="InterPro" id="IPR050775">
    <property type="entry name" value="FAD-binding_Monooxygenases"/>
</dbReference>